<dbReference type="PANTHER" id="PTHR31585:SF0">
    <property type="entry name" value="FOLATE-BIOPTERIN TRANSPORTER 1, CHLOROPLASTIC"/>
    <property type="match status" value="1"/>
</dbReference>
<evidence type="ECO:0000256" key="4">
    <source>
        <dbReference type="ARBA" id="ARBA00022692"/>
    </source>
</evidence>
<keyword evidence="5 8" id="KW-1133">Transmembrane helix</keyword>
<dbReference type="NCBIfam" id="TIGR00788">
    <property type="entry name" value="fbt"/>
    <property type="match status" value="1"/>
</dbReference>
<dbReference type="AlphaFoldDB" id="A0A150GXS4"/>
<evidence type="ECO:0000256" key="3">
    <source>
        <dbReference type="ARBA" id="ARBA00022448"/>
    </source>
</evidence>
<evidence type="ECO:0000256" key="2">
    <source>
        <dbReference type="ARBA" id="ARBA00007015"/>
    </source>
</evidence>
<evidence type="ECO:0000313" key="10">
    <source>
        <dbReference type="Proteomes" id="UP000075714"/>
    </source>
</evidence>
<protein>
    <submittedName>
        <fullName evidence="9">Uncharacterized protein</fullName>
    </submittedName>
</protein>
<dbReference type="InterPro" id="IPR036259">
    <property type="entry name" value="MFS_trans_sf"/>
</dbReference>
<dbReference type="InterPro" id="IPR039309">
    <property type="entry name" value="BT1"/>
</dbReference>
<name>A0A150GXS4_GONPE</name>
<sequence length="632" mass="65075">MDGEASTGLPLRQHTAVGVPEKELLAPGERNSYMALGAPSMSTTLAALMCCSGAGALSDVVVDSMVVERARDEQQDSSGSLQSLCWASYAVGQVATAAVSGSIVQCQGPKLVFALTAAFPLLIGAASLLVHEERSMDGAAEALGPEVPQLTSSGSHGSDTSDSSRTSCISDNRAWRSSRGSKNSSHSSHSSNLGRSMASNGHERALSPQQRLAELAASASAARASLASHGSALWSALSAPSIAGPVSFLVLLSATPSADDAVFFWQVETLGFTPAFLGGVQLAGALASLAGVVLYQTLFKTVPLRSLLMWGTLLGVLLRSTDLLLVTRANTYLGLDDHLFVLGGSVMTQVIANVMAMPTLVLAARLCPKGLEATMFATLMSLLNMAEAVRFAGGAVLMGAFGVGGEAGSFEQLPALVALCDAAMLLPLPLLARVPVSLDADAAAEAGPAEAAEVPLEAGTGAVEAIPVPVPVAAVSTTASSTMRALQPGVHSAAAQRRYRRRQHLLWRRLHAGEGGDAWTQLLAPALPEAWPGVHGQDDAAGGRYTARRLRHQRGPQLVGPQSANGPWWEGEELEGGGWGPGSRTAEASAIAAADASQARSQQGSLAPLSLTRAGSVVMTTNAASNVYSDKH</sequence>
<feature type="transmembrane region" description="Helical" evidence="8">
    <location>
        <begin position="376"/>
        <end position="401"/>
    </location>
</feature>
<feature type="transmembrane region" description="Helical" evidence="8">
    <location>
        <begin position="339"/>
        <end position="364"/>
    </location>
</feature>
<keyword evidence="4 8" id="KW-0812">Transmembrane</keyword>
<comment type="subcellular location">
    <subcellularLocation>
        <location evidence="1">Membrane</location>
        <topology evidence="1">Multi-pass membrane protein</topology>
    </subcellularLocation>
</comment>
<feature type="region of interest" description="Disordered" evidence="7">
    <location>
        <begin position="551"/>
        <end position="586"/>
    </location>
</feature>
<evidence type="ECO:0000256" key="7">
    <source>
        <dbReference type="SAM" id="MobiDB-lite"/>
    </source>
</evidence>
<keyword evidence="6 8" id="KW-0472">Membrane</keyword>
<dbReference type="EMBL" id="LSYV01000005">
    <property type="protein sequence ID" value="KXZ54488.1"/>
    <property type="molecule type" value="Genomic_DNA"/>
</dbReference>
<dbReference type="SUPFAM" id="SSF103473">
    <property type="entry name" value="MFS general substrate transporter"/>
    <property type="match status" value="1"/>
</dbReference>
<keyword evidence="3" id="KW-0813">Transport</keyword>
<evidence type="ECO:0000256" key="5">
    <source>
        <dbReference type="ARBA" id="ARBA00022989"/>
    </source>
</evidence>
<evidence type="ECO:0000313" key="9">
    <source>
        <dbReference type="EMBL" id="KXZ54488.1"/>
    </source>
</evidence>
<comment type="caution">
    <text evidence="9">The sequence shown here is derived from an EMBL/GenBank/DDBJ whole genome shotgun (WGS) entry which is preliminary data.</text>
</comment>
<evidence type="ECO:0000256" key="1">
    <source>
        <dbReference type="ARBA" id="ARBA00004141"/>
    </source>
</evidence>
<feature type="region of interest" description="Disordered" evidence="7">
    <location>
        <begin position="145"/>
        <end position="205"/>
    </location>
</feature>
<accession>A0A150GXS4</accession>
<feature type="transmembrane region" description="Helical" evidence="8">
    <location>
        <begin position="232"/>
        <end position="255"/>
    </location>
</feature>
<dbReference type="InterPro" id="IPR004324">
    <property type="entry name" value="FBT"/>
</dbReference>
<feature type="transmembrane region" description="Helical" evidence="8">
    <location>
        <begin position="275"/>
        <end position="295"/>
    </location>
</feature>
<proteinExistence type="inferred from homology"/>
<organism evidence="9 10">
    <name type="scientific">Gonium pectorale</name>
    <name type="common">Green alga</name>
    <dbReference type="NCBI Taxonomy" id="33097"/>
    <lineage>
        <taxon>Eukaryota</taxon>
        <taxon>Viridiplantae</taxon>
        <taxon>Chlorophyta</taxon>
        <taxon>core chlorophytes</taxon>
        <taxon>Chlorophyceae</taxon>
        <taxon>CS clade</taxon>
        <taxon>Chlamydomonadales</taxon>
        <taxon>Volvocaceae</taxon>
        <taxon>Gonium</taxon>
    </lineage>
</organism>
<dbReference type="Pfam" id="PF03092">
    <property type="entry name" value="BT1"/>
    <property type="match status" value="1"/>
</dbReference>
<gene>
    <name evidence="9" type="ORF">GPECTOR_4g553</name>
</gene>
<keyword evidence="10" id="KW-1185">Reference proteome</keyword>
<evidence type="ECO:0000256" key="6">
    <source>
        <dbReference type="ARBA" id="ARBA00023136"/>
    </source>
</evidence>
<evidence type="ECO:0000256" key="8">
    <source>
        <dbReference type="SAM" id="Phobius"/>
    </source>
</evidence>
<dbReference type="OrthoDB" id="754047at2759"/>
<feature type="transmembrane region" description="Helical" evidence="8">
    <location>
        <begin position="307"/>
        <end position="327"/>
    </location>
</feature>
<feature type="transmembrane region" description="Helical" evidence="8">
    <location>
        <begin position="111"/>
        <end position="130"/>
    </location>
</feature>
<reference evidence="10" key="1">
    <citation type="journal article" date="2016" name="Nat. Commun.">
        <title>The Gonium pectorale genome demonstrates co-option of cell cycle regulation during the evolution of multicellularity.</title>
        <authorList>
            <person name="Hanschen E.R."/>
            <person name="Marriage T.N."/>
            <person name="Ferris P.J."/>
            <person name="Hamaji T."/>
            <person name="Toyoda A."/>
            <person name="Fujiyama A."/>
            <person name="Neme R."/>
            <person name="Noguchi H."/>
            <person name="Minakuchi Y."/>
            <person name="Suzuki M."/>
            <person name="Kawai-Toyooka H."/>
            <person name="Smith D.R."/>
            <person name="Sparks H."/>
            <person name="Anderson J."/>
            <person name="Bakaric R."/>
            <person name="Luria V."/>
            <person name="Karger A."/>
            <person name="Kirschner M.W."/>
            <person name="Durand P.M."/>
            <person name="Michod R.E."/>
            <person name="Nozaki H."/>
            <person name="Olson B.J."/>
        </authorList>
    </citation>
    <scope>NUCLEOTIDE SEQUENCE [LARGE SCALE GENOMIC DNA]</scope>
    <source>
        <strain evidence="10">NIES-2863</strain>
    </source>
</reference>
<dbReference type="PANTHER" id="PTHR31585">
    <property type="entry name" value="FOLATE-BIOPTERIN TRANSPORTER 1, CHLOROPLASTIC"/>
    <property type="match status" value="1"/>
</dbReference>
<feature type="compositionally biased region" description="Low complexity" evidence="7">
    <location>
        <begin position="151"/>
        <end position="196"/>
    </location>
</feature>
<dbReference type="STRING" id="33097.A0A150GXS4"/>
<dbReference type="Proteomes" id="UP000075714">
    <property type="component" value="Unassembled WGS sequence"/>
</dbReference>
<comment type="similarity">
    <text evidence="2">Belongs to the major facilitator superfamily. Folate-biopterin transporter (TC 2.A.71) family.</text>
</comment>
<dbReference type="GO" id="GO:0016020">
    <property type="term" value="C:membrane"/>
    <property type="evidence" value="ECO:0007669"/>
    <property type="project" value="UniProtKB-SubCell"/>
</dbReference>